<dbReference type="InterPro" id="IPR032675">
    <property type="entry name" value="LRR_dom_sf"/>
</dbReference>
<dbReference type="AlphaFoldDB" id="A0A1J4KEH8"/>
<dbReference type="GO" id="GO:0005886">
    <property type="term" value="C:plasma membrane"/>
    <property type="evidence" value="ECO:0007669"/>
    <property type="project" value="TreeGrafter"/>
</dbReference>
<dbReference type="RefSeq" id="XP_068362562.1">
    <property type="nucleotide sequence ID" value="XM_068502113.1"/>
</dbReference>
<comment type="caution">
    <text evidence="1">The sequence shown here is derived from an EMBL/GenBank/DDBJ whole genome shotgun (WGS) entry which is preliminary data.</text>
</comment>
<dbReference type="PANTHER" id="PTHR24112">
    <property type="entry name" value="LEUCINE-RICH REPEAT, ISOFORM F-RELATED"/>
    <property type="match status" value="1"/>
</dbReference>
<dbReference type="GO" id="GO:0034315">
    <property type="term" value="P:regulation of Arp2/3 complex-mediated actin nucleation"/>
    <property type="evidence" value="ECO:0007669"/>
    <property type="project" value="TreeGrafter"/>
</dbReference>
<evidence type="ECO:0000313" key="1">
    <source>
        <dbReference type="EMBL" id="OHT09426.1"/>
    </source>
</evidence>
<dbReference type="Gene3D" id="3.80.10.10">
    <property type="entry name" value="Ribonuclease Inhibitor"/>
    <property type="match status" value="1"/>
</dbReference>
<sequence length="747" mass="85378">MQNYKELLTSTHPIFRVPATRVFWFDQVTNNNCTNQAKQQRYLAITSPGIFLFERRTFPKGFTNAQYIPYSELAFICADSNSMQFFGSKITMNLSHPKYIEVVSIVIAIQKALFENHPKQPKIDIDPDLEEQIEKFKFNFDSDVLIADRFLSLSIGIESKLLVPDQINDIVENLKSSSQSIQISAEMITSHLIEPITLAIAYDNNVQSLHLKNMNFPSFVHHFNPIILHNSSIQRLYLSAVSFNGKLTHYLDVWNDKTSFSANQFIFNDCQLTTSDFVTFMKSFKFYPADIASLIFIHSNLNTLAMETIFSTISRSPCFRTLTELYFSEMRCNDAIQTCFIQFFSSDFLTEQKNLRILSLVNVGIELDQVLPYLLHNKSTFSSLSLAGNKFLNATDVTDFQNIEDLNLSGVSFTAASLLNLLNSLSKAENSPPHLTLDQLVLEEGEWDLFYQQFVDIVIPKLTMLSWCGNKLKSKEMRQFKKFILKQPVLTDIGLSHSLPQEDADDSIRILIEILHDKPIKKLEIRGSPNNNLSQKLLPLLNELLRKGSIKMLDITGQEIGDAGLELLMQLVKHGLEELRFDGSTPTDADFLLEVVTFISQSSLITSDWPESDCKQIISKVGVPSRQQFIRQLETIKKQFVQKFTQNEIVNYDKDAYSLHCEISDAPIRPRMNSILAKRRKDESQMSMPPQLDLNILSFREEYIDSALLECFGIDTNNTNTDPLICALEKMNDETSIPTFLQKHQQL</sequence>
<protein>
    <recommendedName>
        <fullName evidence="3">Leucine Rich Repeat family protein</fullName>
    </recommendedName>
</protein>
<evidence type="ECO:0008006" key="3">
    <source>
        <dbReference type="Google" id="ProtNLM"/>
    </source>
</evidence>
<dbReference type="GO" id="GO:0016477">
    <property type="term" value="P:cell migration"/>
    <property type="evidence" value="ECO:0007669"/>
    <property type="project" value="TreeGrafter"/>
</dbReference>
<proteinExistence type="predicted"/>
<reference evidence="1" key="1">
    <citation type="submission" date="2016-10" db="EMBL/GenBank/DDBJ databases">
        <authorList>
            <person name="Benchimol M."/>
            <person name="Almeida L.G."/>
            <person name="Vasconcelos A.T."/>
            <person name="Perreira-Neves A."/>
            <person name="Rosa I.A."/>
            <person name="Tasca T."/>
            <person name="Bogo M.R."/>
            <person name="de Souza W."/>
        </authorList>
    </citation>
    <scope>NUCLEOTIDE SEQUENCE [LARGE SCALE GENOMIC DNA]</scope>
    <source>
        <strain evidence="1">K</strain>
    </source>
</reference>
<dbReference type="OrthoDB" id="10616824at2759"/>
<accession>A0A1J4KEH8</accession>
<organism evidence="1 2">
    <name type="scientific">Tritrichomonas foetus</name>
    <dbReference type="NCBI Taxonomy" id="1144522"/>
    <lineage>
        <taxon>Eukaryota</taxon>
        <taxon>Metamonada</taxon>
        <taxon>Parabasalia</taxon>
        <taxon>Tritrichomonadida</taxon>
        <taxon>Tritrichomonadidae</taxon>
        <taxon>Tritrichomonas</taxon>
    </lineage>
</organism>
<dbReference type="InterPro" id="IPR051279">
    <property type="entry name" value="PP1-Reg/Actin-Interact_Protein"/>
</dbReference>
<dbReference type="EMBL" id="MLAK01000639">
    <property type="protein sequence ID" value="OHT09426.1"/>
    <property type="molecule type" value="Genomic_DNA"/>
</dbReference>
<dbReference type="VEuPathDB" id="TrichDB:TRFO_21658"/>
<evidence type="ECO:0000313" key="2">
    <source>
        <dbReference type="Proteomes" id="UP000179807"/>
    </source>
</evidence>
<dbReference type="GeneID" id="94836817"/>
<dbReference type="GO" id="GO:0030027">
    <property type="term" value="C:lamellipodium"/>
    <property type="evidence" value="ECO:0007669"/>
    <property type="project" value="TreeGrafter"/>
</dbReference>
<dbReference type="SUPFAM" id="SSF52047">
    <property type="entry name" value="RNI-like"/>
    <property type="match status" value="1"/>
</dbReference>
<dbReference type="PANTHER" id="PTHR24112:SF64">
    <property type="entry name" value="CHROMOSOME UNDETERMINED SCAFFOLD_46, WHOLE GENOME SHOTGUN SEQUENCE"/>
    <property type="match status" value="1"/>
</dbReference>
<gene>
    <name evidence="1" type="ORF">TRFO_21658</name>
</gene>
<name>A0A1J4KEH8_9EUKA</name>
<keyword evidence="2" id="KW-1185">Reference proteome</keyword>
<dbReference type="Proteomes" id="UP000179807">
    <property type="component" value="Unassembled WGS sequence"/>
</dbReference>